<evidence type="ECO:0000313" key="1">
    <source>
        <dbReference type="EMBL" id="KAF1929582.1"/>
    </source>
</evidence>
<gene>
    <name evidence="1" type="ORF">M421DRAFT_124449</name>
</gene>
<keyword evidence="2" id="KW-1185">Reference proteome</keyword>
<protein>
    <recommendedName>
        <fullName evidence="3">SAP domain-containing protein</fullName>
    </recommendedName>
</protein>
<dbReference type="OrthoDB" id="3787462at2759"/>
<organism evidence="1 2">
    <name type="scientific">Didymella exigua CBS 183.55</name>
    <dbReference type="NCBI Taxonomy" id="1150837"/>
    <lineage>
        <taxon>Eukaryota</taxon>
        <taxon>Fungi</taxon>
        <taxon>Dikarya</taxon>
        <taxon>Ascomycota</taxon>
        <taxon>Pezizomycotina</taxon>
        <taxon>Dothideomycetes</taxon>
        <taxon>Pleosporomycetidae</taxon>
        <taxon>Pleosporales</taxon>
        <taxon>Pleosporineae</taxon>
        <taxon>Didymellaceae</taxon>
        <taxon>Didymella</taxon>
    </lineage>
</organism>
<dbReference type="RefSeq" id="XP_033449830.1">
    <property type="nucleotide sequence ID" value="XM_033587318.1"/>
</dbReference>
<evidence type="ECO:0000313" key="2">
    <source>
        <dbReference type="Proteomes" id="UP000800082"/>
    </source>
</evidence>
<dbReference type="SUPFAM" id="SSF68906">
    <property type="entry name" value="SAP domain"/>
    <property type="match status" value="1"/>
</dbReference>
<sequence length="106" mass="12311">MLSYYSDFRTPSASPYHDTYQIIRSQPFTEQDWAEASDYDAPADEWDDAEYDRQMHVHLMKMYAKTCLMDLRKVCKGRKLRVRGNKDELADRLASNDVSKMYGGGG</sequence>
<reference evidence="1" key="1">
    <citation type="journal article" date="2020" name="Stud. Mycol.">
        <title>101 Dothideomycetes genomes: a test case for predicting lifestyles and emergence of pathogens.</title>
        <authorList>
            <person name="Haridas S."/>
            <person name="Albert R."/>
            <person name="Binder M."/>
            <person name="Bloem J."/>
            <person name="Labutti K."/>
            <person name="Salamov A."/>
            <person name="Andreopoulos B."/>
            <person name="Baker S."/>
            <person name="Barry K."/>
            <person name="Bills G."/>
            <person name="Bluhm B."/>
            <person name="Cannon C."/>
            <person name="Castanera R."/>
            <person name="Culley D."/>
            <person name="Daum C."/>
            <person name="Ezra D."/>
            <person name="Gonzalez J."/>
            <person name="Henrissat B."/>
            <person name="Kuo A."/>
            <person name="Liang C."/>
            <person name="Lipzen A."/>
            <person name="Lutzoni F."/>
            <person name="Magnuson J."/>
            <person name="Mondo S."/>
            <person name="Nolan M."/>
            <person name="Ohm R."/>
            <person name="Pangilinan J."/>
            <person name="Park H.-J."/>
            <person name="Ramirez L."/>
            <person name="Alfaro M."/>
            <person name="Sun H."/>
            <person name="Tritt A."/>
            <person name="Yoshinaga Y."/>
            <person name="Zwiers L.-H."/>
            <person name="Turgeon B."/>
            <person name="Goodwin S."/>
            <person name="Spatafora J."/>
            <person name="Crous P."/>
            <person name="Grigoriev I."/>
        </authorList>
    </citation>
    <scope>NUCLEOTIDE SEQUENCE</scope>
    <source>
        <strain evidence="1">CBS 183.55</strain>
    </source>
</reference>
<evidence type="ECO:0008006" key="3">
    <source>
        <dbReference type="Google" id="ProtNLM"/>
    </source>
</evidence>
<dbReference type="AlphaFoldDB" id="A0A6A5RP86"/>
<dbReference type="EMBL" id="ML978965">
    <property type="protein sequence ID" value="KAF1929582.1"/>
    <property type="molecule type" value="Genomic_DNA"/>
</dbReference>
<proteinExistence type="predicted"/>
<dbReference type="Gene3D" id="1.10.720.30">
    <property type="entry name" value="SAP domain"/>
    <property type="match status" value="1"/>
</dbReference>
<dbReference type="GeneID" id="54344964"/>
<dbReference type="InterPro" id="IPR036361">
    <property type="entry name" value="SAP_dom_sf"/>
</dbReference>
<dbReference type="Proteomes" id="UP000800082">
    <property type="component" value="Unassembled WGS sequence"/>
</dbReference>
<accession>A0A6A5RP86</accession>
<name>A0A6A5RP86_9PLEO</name>